<dbReference type="EMBL" id="SZPQ01000017">
    <property type="protein sequence ID" value="TKI05763.1"/>
    <property type="molecule type" value="Genomic_DNA"/>
</dbReference>
<comment type="caution">
    <text evidence="3">The sequence shown here is derived from an EMBL/GenBank/DDBJ whole genome shotgun (WGS) entry which is preliminary data.</text>
</comment>
<name>A0ABY2SK72_9HYPH</name>
<protein>
    <submittedName>
        <fullName evidence="3">DUF4339 domain-containing protein</fullName>
    </submittedName>
</protein>
<feature type="domain" description="GYF" evidence="2">
    <location>
        <begin position="19"/>
        <end position="68"/>
    </location>
</feature>
<keyword evidence="1" id="KW-1133">Transmembrane helix</keyword>
<keyword evidence="1" id="KW-0812">Transmembrane</keyword>
<keyword evidence="4" id="KW-1185">Reference proteome</keyword>
<dbReference type="Proteomes" id="UP000305202">
    <property type="component" value="Unassembled WGS sequence"/>
</dbReference>
<evidence type="ECO:0000313" key="3">
    <source>
        <dbReference type="EMBL" id="TKI05763.1"/>
    </source>
</evidence>
<evidence type="ECO:0000313" key="4">
    <source>
        <dbReference type="Proteomes" id="UP000305202"/>
    </source>
</evidence>
<reference evidence="3 4" key="1">
    <citation type="submission" date="2019-04" db="EMBL/GenBank/DDBJ databases">
        <authorList>
            <person name="Li M."/>
            <person name="Gao C."/>
        </authorList>
    </citation>
    <scope>NUCLEOTIDE SEQUENCE [LARGE SCALE GENOMIC DNA]</scope>
    <source>
        <strain evidence="3 4">BGMRC 2031</strain>
    </source>
</reference>
<keyword evidence="1" id="KW-0472">Membrane</keyword>
<organism evidence="3 4">
    <name type="scientific">Martelella alba</name>
    <dbReference type="NCBI Taxonomy" id="2590451"/>
    <lineage>
        <taxon>Bacteria</taxon>
        <taxon>Pseudomonadati</taxon>
        <taxon>Pseudomonadota</taxon>
        <taxon>Alphaproteobacteria</taxon>
        <taxon>Hyphomicrobiales</taxon>
        <taxon>Aurantimonadaceae</taxon>
        <taxon>Martelella</taxon>
    </lineage>
</organism>
<sequence length="296" mass="33144">MGDILTRFWNRATLFMAGWWYIADNQRQGPVTLPTLEKLLHHRVLNAQSLIWREGFAQWMPVSAIHELKPLLDSPPPLLAPSPHQAVLPSFTLNASRRWIYSGLLIGLLIAVSSTVYFTQQGDFRQLLDDIKGSAMWRAATPSVRQTTLSPPAISAHQWRNPITHKRAIIDDTWSVKQLEAGPGMLTSSFISSDTHVNFSVVRDNGPSLNQVVAYLKAHEPTLRFINAGNYHNNKTLAEWTGIATSPTDHERHYIVHVTDAKAGYSIFIAMINQQTAASVARLEALMAQLDSTFLE</sequence>
<gene>
    <name evidence="3" type="ORF">FCN80_12535</name>
</gene>
<feature type="transmembrane region" description="Helical" evidence="1">
    <location>
        <begin position="99"/>
        <end position="118"/>
    </location>
</feature>
<dbReference type="InterPro" id="IPR025640">
    <property type="entry name" value="GYF_2"/>
</dbReference>
<proteinExistence type="predicted"/>
<evidence type="ECO:0000259" key="2">
    <source>
        <dbReference type="Pfam" id="PF14237"/>
    </source>
</evidence>
<dbReference type="Pfam" id="PF14237">
    <property type="entry name" value="GYF_2"/>
    <property type="match status" value="1"/>
</dbReference>
<evidence type="ECO:0000256" key="1">
    <source>
        <dbReference type="SAM" id="Phobius"/>
    </source>
</evidence>
<accession>A0ABY2SK72</accession>